<evidence type="ECO:0000256" key="14">
    <source>
        <dbReference type="ARBA" id="ARBA00058004"/>
    </source>
</evidence>
<keyword evidence="7" id="KW-0732">Signal</keyword>
<evidence type="ECO:0000256" key="3">
    <source>
        <dbReference type="ARBA" id="ARBA00012438"/>
    </source>
</evidence>
<dbReference type="PANTHER" id="PTHR45339:SF1">
    <property type="entry name" value="HYBRID SIGNAL TRANSDUCTION HISTIDINE KINASE J"/>
    <property type="match status" value="1"/>
</dbReference>
<dbReference type="PROSITE" id="PS50894">
    <property type="entry name" value="HPT"/>
    <property type="match status" value="1"/>
</dbReference>
<dbReference type="Gene3D" id="1.20.120.160">
    <property type="entry name" value="HPT domain"/>
    <property type="match status" value="1"/>
</dbReference>
<keyword evidence="8" id="KW-0547">Nucleotide-binding</keyword>
<dbReference type="Gene3D" id="3.40.50.2300">
    <property type="match status" value="2"/>
</dbReference>
<comment type="caution">
    <text evidence="21">The sequence shown here is derived from an EMBL/GenBank/DDBJ whole genome shotgun (WGS) entry which is preliminary data.</text>
</comment>
<keyword evidence="5 17" id="KW-0597">Phosphoprotein</keyword>
<dbReference type="FunFam" id="3.30.565.10:FF:000010">
    <property type="entry name" value="Sensor histidine kinase RcsC"/>
    <property type="match status" value="1"/>
</dbReference>
<dbReference type="RefSeq" id="WP_229255325.1">
    <property type="nucleotide sequence ID" value="NZ_LROM01000081.1"/>
</dbReference>
<dbReference type="CDD" id="cd00082">
    <property type="entry name" value="HisKA"/>
    <property type="match status" value="1"/>
</dbReference>
<dbReference type="EMBL" id="LROM01000081">
    <property type="protein sequence ID" value="OFA00910.1"/>
    <property type="molecule type" value="Genomic_DNA"/>
</dbReference>
<keyword evidence="4" id="KW-1003">Cell membrane</keyword>
<dbReference type="PROSITE" id="PS50109">
    <property type="entry name" value="HIS_KIN"/>
    <property type="match status" value="1"/>
</dbReference>
<evidence type="ECO:0000259" key="18">
    <source>
        <dbReference type="PROSITE" id="PS50109"/>
    </source>
</evidence>
<comment type="function">
    <text evidence="14">Member of the two-component regulatory system BvgS/BvgA. Phosphorylates BvgA via a four-step phosphorelay in response to environmental signals.</text>
</comment>
<feature type="modified residue" description="4-aspartylphosphate" evidence="17">
    <location>
        <position position="1325"/>
    </location>
</feature>
<feature type="modified residue" description="4-aspartylphosphate" evidence="17">
    <location>
        <position position="1468"/>
    </location>
</feature>
<dbReference type="Gene3D" id="2.60.40.10">
    <property type="entry name" value="Immunoglobulins"/>
    <property type="match status" value="1"/>
</dbReference>
<dbReference type="InterPro" id="IPR003661">
    <property type="entry name" value="HisK_dim/P_dom"/>
</dbReference>
<evidence type="ECO:0000256" key="15">
    <source>
        <dbReference type="ARBA" id="ARBA00070152"/>
    </source>
</evidence>
<dbReference type="SMART" id="SM00388">
    <property type="entry name" value="HisKA"/>
    <property type="match status" value="1"/>
</dbReference>
<dbReference type="InterPro" id="IPR001789">
    <property type="entry name" value="Sig_transdc_resp-reg_receiver"/>
</dbReference>
<sequence>MNIQLGFLQVTLAAFRRLASLVLVTMAWSAMMAAPLPASAGQERWDQLATPLFEHLGMDQGLPNPVATALAQDGDGYIWVGTRSGLARWNGYRFRSFVHAPSDLGSLPGDTILALHVDQGGRLWVGTASAGLARFDPRTERFVRVADELNHGAINAIAGDGRGNLWLATPTALKFYDAVQGTVRSYTRDNAPGLPASDIRALLLDRAGTLWIGTTGGLARLRPGGAIEPVPVAVAGLGVWQDAVLALGENRQGQIAIGTMRSGIGVVETRGTSAVLVKPTGVRDLDAHMVQGIVEIAPGRWWATTYGNGIVEYRTDHRASTLIVHQPAVQASLAHDRTGAMLRDRSGMIWVATERGVDSYDPHTEAIDSVFGAEGQLEAGITALLNDVHNDVWIALGDRGLDLVDPAGHRRALLRPDPHQPETALPNRMILALAEATPGEAWIGTELGLYLTSGHGARVRRVALPQDNPTPRVTTILPHDGKLWLGTSEGLLRYDSAIGIVRRYVQGAANTGGLTDNRIHAMAVDAYGALWIATGNGLNRLEPDTGAVEQILAAPNISTELPEAQIGALVFDGRGRLWVGTQGGGVCVLTGRDAHGKPVFQRVAPTIGLPGLATSTIMSLQADQAGRVWAATGDSIVIIDASTFKARALTRADGLAFRTFYPGASTVSDRDLIFGAATGMAVIYPDQLADWNHRPPVVVSAVRIDQRQLTAAEVNTAEGPAISLRADSQGFDVELAALDYSAPQRNRYAYLLEGFDRGWIEVDASRRIASYTHLPAGDYVLRMRGSNREGAWSTEELALQVKVLPPWHQTWWAWLSYGVACCLLAWGMVRWRLRQLHLKGENLQALVYSRTQHLEKLNAIVRSINEQLDFDALLHTILQESTAVHGVDSALALVREDGRDMLGLRAAWGRIDVVDDAYRIDLRQAEALYAPAGCEIAPDIFEIHHQHALPGDVHALLSVRVVIDGQVEGYLIFENFQYQVSFNASDIELLKALKEPFVSAYQKARALRAIERARLNAEAATRAKSEFLANISHEIRTPMNAILGFAGLGTHLDIGPQPLDYFRKIGRAGQSLLEIINDVLDFSKIESGKLELEALPFDLLDTLNQLADLFAWRASEQGLELVISATPEVPANLLGDPLRLSQILVNLVGNALKFTASGQIEVRVERAVPAPEQPVPDGMVALRFAVEDSGLGISPEQQSRLFQAFAQADASTTRLYGGTGLGLAISQQLVRKMGGVITVDSEPNVGSSFSFTVQMQTGPAHSQRQAPVPEAALGKRVLIVDDNNSVRHKLKVQLAAWGLKPAAVASGAAAVAAMQLNQYDLLLIDAEMPDIDGIETLQRIAEDSELAAVPPVLMVSAYAREHRFQGAELLRTTPFIDKPVNPYLLRSAVLTALGLEVGQATAKLAPPPSFAVQRIRGAHVLVVDDNSINLQVASEILQRAGVRSDLAASGDEAARMINQRKYDAVLMDIQMPDMDGYQATALIRADERHASLPIIAMTAHAVAGYRERCLNMDMNDYVTKPINPETLYTVLAAWVAPDQSSVAEMALTAQFLPAPPAGTAAIAAITATTTATAAAATAAAAEIILPGIDVPAAMERLGGNATLLKRLLAMFAKDFEQAPRMIEEAIAAGRWFDAADLVHKVRGAAGNLSATELHETATALEDRLRAQHEDLQGLLDAFNHALNILLRGQCRHSDTSPSLE</sequence>
<dbReference type="CDD" id="cd17546">
    <property type="entry name" value="REC_hyHK_CKI1_RcsC-like"/>
    <property type="match status" value="1"/>
</dbReference>
<reference evidence="22" key="1">
    <citation type="journal article" date="2016" name="Front. Microbiol.">
        <title>Molecular Keys to the Janthinobacterium and Duganella spp. Interaction with the Plant Pathogen Fusarium graminearum.</title>
        <authorList>
            <person name="Haack F.S."/>
            <person name="Poehlein A."/>
            <person name="Kroger C."/>
            <person name="Voigt C.A."/>
            <person name="Piepenbring M."/>
            <person name="Bode H.B."/>
            <person name="Daniel R."/>
            <person name="Schafer W."/>
            <person name="Streit W.R."/>
        </authorList>
    </citation>
    <scope>NUCLEOTIDE SEQUENCE [LARGE SCALE GENOMIC DNA]</scope>
    <source>
        <strain evidence="22">T54</strain>
    </source>
</reference>
<dbReference type="GO" id="GO:0005524">
    <property type="term" value="F:ATP binding"/>
    <property type="evidence" value="ECO:0007669"/>
    <property type="project" value="UniProtKB-KW"/>
</dbReference>
<dbReference type="SUPFAM" id="SSF55874">
    <property type="entry name" value="ATPase domain of HSP90 chaperone/DNA topoisomerase II/histidine kinase"/>
    <property type="match status" value="1"/>
</dbReference>
<dbReference type="Pfam" id="PF02518">
    <property type="entry name" value="HATPase_c"/>
    <property type="match status" value="1"/>
</dbReference>
<dbReference type="SUPFAM" id="SSF55781">
    <property type="entry name" value="GAF domain-like"/>
    <property type="match status" value="1"/>
</dbReference>
<evidence type="ECO:0000313" key="22">
    <source>
        <dbReference type="Proteomes" id="UP000175989"/>
    </source>
</evidence>
<evidence type="ECO:0000256" key="16">
    <source>
        <dbReference type="PROSITE-ProRule" id="PRU00110"/>
    </source>
</evidence>
<proteinExistence type="predicted"/>
<dbReference type="Gene3D" id="3.30.450.40">
    <property type="match status" value="1"/>
</dbReference>
<dbReference type="SMART" id="SM00448">
    <property type="entry name" value="REC"/>
    <property type="match status" value="2"/>
</dbReference>
<dbReference type="Pfam" id="PF00072">
    <property type="entry name" value="Response_reg"/>
    <property type="match status" value="2"/>
</dbReference>
<dbReference type="PROSITE" id="PS50110">
    <property type="entry name" value="RESPONSE_REGULATORY"/>
    <property type="match status" value="2"/>
</dbReference>
<comment type="subcellular location">
    <subcellularLocation>
        <location evidence="2">Cell membrane</location>
        <topology evidence="2">Multi-pass membrane protein</topology>
    </subcellularLocation>
</comment>
<evidence type="ECO:0000256" key="13">
    <source>
        <dbReference type="ARBA" id="ARBA00023136"/>
    </source>
</evidence>
<keyword evidence="21" id="KW-0418">Kinase</keyword>
<dbReference type="CDD" id="cd00156">
    <property type="entry name" value="REC"/>
    <property type="match status" value="1"/>
</dbReference>
<dbReference type="SUPFAM" id="SSF47226">
    <property type="entry name" value="Histidine-containing phosphotransfer domain, HPT domain"/>
    <property type="match status" value="1"/>
</dbReference>
<dbReference type="PATRIC" id="fig|762836.4.peg.2272"/>
<dbReference type="Proteomes" id="UP000175989">
    <property type="component" value="Unassembled WGS sequence"/>
</dbReference>
<keyword evidence="6" id="KW-0812">Transmembrane</keyword>
<organism evidence="21 22">
    <name type="scientific">Duganella phyllosphaerae</name>
    <dbReference type="NCBI Taxonomy" id="762836"/>
    <lineage>
        <taxon>Bacteria</taxon>
        <taxon>Pseudomonadati</taxon>
        <taxon>Pseudomonadota</taxon>
        <taxon>Betaproteobacteria</taxon>
        <taxon>Burkholderiales</taxon>
        <taxon>Oxalobacteraceae</taxon>
        <taxon>Telluria group</taxon>
        <taxon>Duganella</taxon>
    </lineage>
</organism>
<dbReference type="InterPro" id="IPR029016">
    <property type="entry name" value="GAF-like_dom_sf"/>
</dbReference>
<evidence type="ECO:0000256" key="4">
    <source>
        <dbReference type="ARBA" id="ARBA00022475"/>
    </source>
</evidence>
<dbReference type="Pfam" id="PF07495">
    <property type="entry name" value="Y_Y_Y"/>
    <property type="match status" value="1"/>
</dbReference>
<dbReference type="SUPFAM" id="SSF52172">
    <property type="entry name" value="CheY-like"/>
    <property type="match status" value="2"/>
</dbReference>
<dbReference type="InterPro" id="IPR004358">
    <property type="entry name" value="Sig_transdc_His_kin-like_C"/>
</dbReference>
<feature type="domain" description="Response regulatory" evidence="19">
    <location>
        <begin position="1419"/>
        <end position="1535"/>
    </location>
</feature>
<evidence type="ECO:0000256" key="11">
    <source>
        <dbReference type="ARBA" id="ARBA00023012"/>
    </source>
</evidence>
<dbReference type="CDD" id="cd16922">
    <property type="entry name" value="HATPase_EvgS-ArcB-TorS-like"/>
    <property type="match status" value="1"/>
</dbReference>
<dbReference type="Gene3D" id="1.10.287.130">
    <property type="match status" value="1"/>
</dbReference>
<comment type="catalytic activity">
    <reaction evidence="1">
        <text>ATP + protein L-histidine = ADP + protein N-phospho-L-histidine.</text>
        <dbReference type="EC" id="2.7.13.3"/>
    </reaction>
</comment>
<dbReference type="InterPro" id="IPR003594">
    <property type="entry name" value="HATPase_dom"/>
</dbReference>
<dbReference type="InterPro" id="IPR036890">
    <property type="entry name" value="HATPase_C_sf"/>
</dbReference>
<evidence type="ECO:0000256" key="7">
    <source>
        <dbReference type="ARBA" id="ARBA00022729"/>
    </source>
</evidence>
<accession>A0A1E7WP51</accession>
<evidence type="ECO:0000256" key="12">
    <source>
        <dbReference type="ARBA" id="ARBA00023026"/>
    </source>
</evidence>
<dbReference type="GO" id="GO:0000155">
    <property type="term" value="F:phosphorelay sensor kinase activity"/>
    <property type="evidence" value="ECO:0007669"/>
    <property type="project" value="InterPro"/>
</dbReference>
<dbReference type="SMART" id="SM00387">
    <property type="entry name" value="HATPase_c"/>
    <property type="match status" value="1"/>
</dbReference>
<dbReference type="SUPFAM" id="SSF47384">
    <property type="entry name" value="Homodimeric domain of signal transducing histidine kinase"/>
    <property type="match status" value="1"/>
</dbReference>
<keyword evidence="22" id="KW-1185">Reference proteome</keyword>
<evidence type="ECO:0000259" key="20">
    <source>
        <dbReference type="PROSITE" id="PS50894"/>
    </source>
</evidence>
<dbReference type="SUPFAM" id="SSF63829">
    <property type="entry name" value="Calcium-dependent phosphotriesterase"/>
    <property type="match status" value="3"/>
</dbReference>
<dbReference type="PRINTS" id="PR00344">
    <property type="entry name" value="BCTRLSENSOR"/>
</dbReference>
<keyword evidence="10" id="KW-1133">Transmembrane helix</keyword>
<dbReference type="InterPro" id="IPR011123">
    <property type="entry name" value="Y_Y_Y"/>
</dbReference>
<evidence type="ECO:0000256" key="2">
    <source>
        <dbReference type="ARBA" id="ARBA00004651"/>
    </source>
</evidence>
<evidence type="ECO:0000313" key="21">
    <source>
        <dbReference type="EMBL" id="OFA00910.1"/>
    </source>
</evidence>
<dbReference type="InterPro" id="IPR011006">
    <property type="entry name" value="CheY-like_superfamily"/>
</dbReference>
<evidence type="ECO:0000256" key="17">
    <source>
        <dbReference type="PROSITE-ProRule" id="PRU00169"/>
    </source>
</evidence>
<evidence type="ECO:0000256" key="10">
    <source>
        <dbReference type="ARBA" id="ARBA00022989"/>
    </source>
</evidence>
<evidence type="ECO:0000259" key="19">
    <source>
        <dbReference type="PROSITE" id="PS50110"/>
    </source>
</evidence>
<keyword evidence="12" id="KW-0843">Virulence</keyword>
<dbReference type="EC" id="2.7.13.3" evidence="3"/>
<dbReference type="Pfam" id="PF00512">
    <property type="entry name" value="HisKA"/>
    <property type="match status" value="1"/>
</dbReference>
<evidence type="ECO:0000256" key="1">
    <source>
        <dbReference type="ARBA" id="ARBA00000085"/>
    </source>
</evidence>
<dbReference type="PANTHER" id="PTHR45339">
    <property type="entry name" value="HYBRID SIGNAL TRANSDUCTION HISTIDINE KINASE J"/>
    <property type="match status" value="1"/>
</dbReference>
<dbReference type="Gene3D" id="2.130.10.10">
    <property type="entry name" value="YVTN repeat-like/Quinoprotein amine dehydrogenase"/>
    <property type="match status" value="4"/>
</dbReference>
<dbReference type="Pfam" id="PF07494">
    <property type="entry name" value="Reg_prop"/>
    <property type="match status" value="4"/>
</dbReference>
<dbReference type="InterPro" id="IPR036097">
    <property type="entry name" value="HisK_dim/P_sf"/>
</dbReference>
<evidence type="ECO:0000256" key="6">
    <source>
        <dbReference type="ARBA" id="ARBA00022692"/>
    </source>
</evidence>
<gene>
    <name evidence="21" type="primary">barA_4</name>
    <name evidence="21" type="ORF">DUPY_21940</name>
</gene>
<feature type="modified residue" description="Phosphohistidine" evidence="16">
    <location>
        <position position="1639"/>
    </location>
</feature>
<name>A0A1E7WP51_9BURK</name>
<dbReference type="InterPro" id="IPR011110">
    <property type="entry name" value="Reg_prop"/>
</dbReference>
<keyword evidence="9" id="KW-0067">ATP-binding</keyword>
<dbReference type="Gene3D" id="3.30.565.10">
    <property type="entry name" value="Histidine kinase-like ATPase, C-terminal domain"/>
    <property type="match status" value="1"/>
</dbReference>
<keyword evidence="13" id="KW-0472">Membrane</keyword>
<dbReference type="Pfam" id="PF01627">
    <property type="entry name" value="Hpt"/>
    <property type="match status" value="1"/>
</dbReference>
<protein>
    <recommendedName>
        <fullName evidence="15">Virulence sensor protein BvgS</fullName>
        <ecNumber evidence="3">2.7.13.3</ecNumber>
    </recommendedName>
</protein>
<dbReference type="InterPro" id="IPR036641">
    <property type="entry name" value="HPT_dom_sf"/>
</dbReference>
<keyword evidence="21" id="KW-0808">Transferase</keyword>
<dbReference type="InterPro" id="IPR008207">
    <property type="entry name" value="Sig_transdc_His_kin_Hpt_dom"/>
</dbReference>
<feature type="domain" description="Histidine kinase" evidence="18">
    <location>
        <begin position="1030"/>
        <end position="1257"/>
    </location>
</feature>
<keyword evidence="11" id="KW-0902">Two-component regulatory system</keyword>
<dbReference type="InterPro" id="IPR013783">
    <property type="entry name" value="Ig-like_fold"/>
</dbReference>
<feature type="domain" description="Response regulatory" evidence="19">
    <location>
        <begin position="1276"/>
        <end position="1393"/>
    </location>
</feature>
<dbReference type="GO" id="GO:0005886">
    <property type="term" value="C:plasma membrane"/>
    <property type="evidence" value="ECO:0007669"/>
    <property type="project" value="UniProtKB-SubCell"/>
</dbReference>
<feature type="domain" description="HPt" evidence="20">
    <location>
        <begin position="1600"/>
        <end position="1699"/>
    </location>
</feature>
<evidence type="ECO:0000256" key="8">
    <source>
        <dbReference type="ARBA" id="ARBA00022741"/>
    </source>
</evidence>
<evidence type="ECO:0000256" key="5">
    <source>
        <dbReference type="ARBA" id="ARBA00022553"/>
    </source>
</evidence>
<dbReference type="InterPro" id="IPR005467">
    <property type="entry name" value="His_kinase_dom"/>
</dbReference>
<evidence type="ECO:0000256" key="9">
    <source>
        <dbReference type="ARBA" id="ARBA00022840"/>
    </source>
</evidence>
<dbReference type="InterPro" id="IPR015943">
    <property type="entry name" value="WD40/YVTN_repeat-like_dom_sf"/>
</dbReference>